<dbReference type="AlphaFoldDB" id="A0A6C0B6R5"/>
<keyword evidence="1" id="KW-0472">Membrane</keyword>
<proteinExistence type="predicted"/>
<keyword evidence="1" id="KW-0812">Transmembrane</keyword>
<keyword evidence="1" id="KW-1133">Transmembrane helix</keyword>
<feature type="transmembrane region" description="Helical" evidence="1">
    <location>
        <begin position="50"/>
        <end position="68"/>
    </location>
</feature>
<protein>
    <submittedName>
        <fullName evidence="2">Uncharacterized protein</fullName>
    </submittedName>
</protein>
<reference evidence="2" key="1">
    <citation type="journal article" date="2020" name="Nature">
        <title>Giant virus diversity and host interactions through global metagenomics.</title>
        <authorList>
            <person name="Schulz F."/>
            <person name="Roux S."/>
            <person name="Paez-Espino D."/>
            <person name="Jungbluth S."/>
            <person name="Walsh D.A."/>
            <person name="Denef V.J."/>
            <person name="McMahon K.D."/>
            <person name="Konstantinidis K.T."/>
            <person name="Eloe-Fadrosh E.A."/>
            <person name="Kyrpides N.C."/>
            <person name="Woyke T."/>
        </authorList>
    </citation>
    <scope>NUCLEOTIDE SEQUENCE</scope>
    <source>
        <strain evidence="2">GVMAG-M-3300010158-13</strain>
    </source>
</reference>
<evidence type="ECO:0000313" key="2">
    <source>
        <dbReference type="EMBL" id="QHS87935.1"/>
    </source>
</evidence>
<sequence>MSSSTYNLIQSQNSLLSNMITESKNKNTTYNQKSIYQGGDIAMLNTINNYLLFVYYIIVFVLFYYLYYDEKYNRFRKFFIIILFLVYPYLVNLLKDYLVKMVLYIYSIINVNVYENKY</sequence>
<dbReference type="EMBL" id="MN739089">
    <property type="protein sequence ID" value="QHS87935.1"/>
    <property type="molecule type" value="Genomic_DNA"/>
</dbReference>
<name>A0A6C0B6R5_9ZZZZ</name>
<feature type="transmembrane region" description="Helical" evidence="1">
    <location>
        <begin position="75"/>
        <end position="91"/>
    </location>
</feature>
<evidence type="ECO:0000256" key="1">
    <source>
        <dbReference type="SAM" id="Phobius"/>
    </source>
</evidence>
<accession>A0A6C0B6R5</accession>
<organism evidence="2">
    <name type="scientific">viral metagenome</name>
    <dbReference type="NCBI Taxonomy" id="1070528"/>
    <lineage>
        <taxon>unclassified sequences</taxon>
        <taxon>metagenomes</taxon>
        <taxon>organismal metagenomes</taxon>
    </lineage>
</organism>